<accession>A0AAV7W220</accession>
<name>A0AAV7W220_PLEWA</name>
<keyword evidence="2" id="KW-1185">Reference proteome</keyword>
<dbReference type="InterPro" id="IPR050951">
    <property type="entry name" value="Retrovirus_Pol_polyprotein"/>
</dbReference>
<dbReference type="PANTHER" id="PTHR37984">
    <property type="entry name" value="PROTEIN CBG26694"/>
    <property type="match status" value="1"/>
</dbReference>
<reference evidence="1" key="1">
    <citation type="journal article" date="2022" name="bioRxiv">
        <title>Sequencing and chromosome-scale assembly of the giantPleurodeles waltlgenome.</title>
        <authorList>
            <person name="Brown T."/>
            <person name="Elewa A."/>
            <person name="Iarovenko S."/>
            <person name="Subramanian E."/>
            <person name="Araus A.J."/>
            <person name="Petzold A."/>
            <person name="Susuki M."/>
            <person name="Suzuki K.-i.T."/>
            <person name="Hayashi T."/>
            <person name="Toyoda A."/>
            <person name="Oliveira C."/>
            <person name="Osipova E."/>
            <person name="Leigh N.D."/>
            <person name="Simon A."/>
            <person name="Yun M.H."/>
        </authorList>
    </citation>
    <scope>NUCLEOTIDE SEQUENCE</scope>
    <source>
        <strain evidence="1">20211129_DDA</strain>
        <tissue evidence="1">Liver</tissue>
    </source>
</reference>
<gene>
    <name evidence="1" type="ORF">NDU88_001776</name>
</gene>
<sequence>MMTYCGRFTHRTSQRVNQASKPTPRIEKWILQLQEYHFTVAYRLGAHNPADYLPQNARPATAWEAAEATEVEEYVRLVVEWSRPLPVSIKKTTAATQADECLQLALDRVTTGKWHILTHNLSRRTEQASRTLSGLHHVLQELSIAPEWCLLRGQRLVIPLSLQQLIVDLAHVAHQGVVKTKARLRCKVRFRIWTNR</sequence>
<dbReference type="Proteomes" id="UP001066276">
    <property type="component" value="Chromosome 1_2"/>
</dbReference>
<comment type="caution">
    <text evidence="1">The sequence shown here is derived from an EMBL/GenBank/DDBJ whole genome shotgun (WGS) entry which is preliminary data.</text>
</comment>
<protein>
    <submittedName>
        <fullName evidence="1">Uncharacterized protein</fullName>
    </submittedName>
</protein>
<dbReference type="AlphaFoldDB" id="A0AAV7W220"/>
<dbReference type="PANTHER" id="PTHR37984:SF11">
    <property type="entry name" value="INTEGRASE CATALYTIC DOMAIN-CONTAINING PROTEIN"/>
    <property type="match status" value="1"/>
</dbReference>
<organism evidence="1 2">
    <name type="scientific">Pleurodeles waltl</name>
    <name type="common">Iberian ribbed newt</name>
    <dbReference type="NCBI Taxonomy" id="8319"/>
    <lineage>
        <taxon>Eukaryota</taxon>
        <taxon>Metazoa</taxon>
        <taxon>Chordata</taxon>
        <taxon>Craniata</taxon>
        <taxon>Vertebrata</taxon>
        <taxon>Euteleostomi</taxon>
        <taxon>Amphibia</taxon>
        <taxon>Batrachia</taxon>
        <taxon>Caudata</taxon>
        <taxon>Salamandroidea</taxon>
        <taxon>Salamandridae</taxon>
        <taxon>Pleurodelinae</taxon>
        <taxon>Pleurodeles</taxon>
    </lineage>
</organism>
<dbReference type="EMBL" id="JANPWB010000002">
    <property type="protein sequence ID" value="KAJ1206370.1"/>
    <property type="molecule type" value="Genomic_DNA"/>
</dbReference>
<evidence type="ECO:0000313" key="1">
    <source>
        <dbReference type="EMBL" id="KAJ1206370.1"/>
    </source>
</evidence>
<proteinExistence type="predicted"/>
<evidence type="ECO:0000313" key="2">
    <source>
        <dbReference type="Proteomes" id="UP001066276"/>
    </source>
</evidence>